<name>A0A0C3GJ43_OIDMZ</name>
<organism evidence="4 5">
    <name type="scientific">Oidiodendron maius (strain Zn)</name>
    <dbReference type="NCBI Taxonomy" id="913774"/>
    <lineage>
        <taxon>Eukaryota</taxon>
        <taxon>Fungi</taxon>
        <taxon>Dikarya</taxon>
        <taxon>Ascomycota</taxon>
        <taxon>Pezizomycotina</taxon>
        <taxon>Leotiomycetes</taxon>
        <taxon>Leotiomycetes incertae sedis</taxon>
        <taxon>Myxotrichaceae</taxon>
        <taxon>Oidiodendron</taxon>
    </lineage>
</organism>
<dbReference type="HOGENOM" id="CLU_037990_5_2_1"/>
<evidence type="ECO:0000313" key="4">
    <source>
        <dbReference type="EMBL" id="KIM96170.1"/>
    </source>
</evidence>
<dbReference type="InParanoid" id="A0A0C3GJ43"/>
<protein>
    <recommendedName>
        <fullName evidence="3">Methyltransferase domain-containing protein</fullName>
    </recommendedName>
</protein>
<reference evidence="4 5" key="1">
    <citation type="submission" date="2014-04" db="EMBL/GenBank/DDBJ databases">
        <authorList>
            <consortium name="DOE Joint Genome Institute"/>
            <person name="Kuo A."/>
            <person name="Martino E."/>
            <person name="Perotto S."/>
            <person name="Kohler A."/>
            <person name="Nagy L.G."/>
            <person name="Floudas D."/>
            <person name="Copeland A."/>
            <person name="Barry K.W."/>
            <person name="Cichocki N."/>
            <person name="Veneault-Fourrey C."/>
            <person name="LaButti K."/>
            <person name="Lindquist E.A."/>
            <person name="Lipzen A."/>
            <person name="Lundell T."/>
            <person name="Morin E."/>
            <person name="Murat C."/>
            <person name="Sun H."/>
            <person name="Tunlid A."/>
            <person name="Henrissat B."/>
            <person name="Grigoriev I.V."/>
            <person name="Hibbett D.S."/>
            <person name="Martin F."/>
            <person name="Nordberg H.P."/>
            <person name="Cantor M.N."/>
            <person name="Hua S.X."/>
        </authorList>
    </citation>
    <scope>NUCLEOTIDE SEQUENCE [LARGE SCALE GENOMIC DNA]</scope>
    <source>
        <strain evidence="4 5">Zn</strain>
    </source>
</reference>
<keyword evidence="1" id="KW-0489">Methyltransferase</keyword>
<dbReference type="AlphaFoldDB" id="A0A0C3GJ43"/>
<reference evidence="5" key="2">
    <citation type="submission" date="2015-01" db="EMBL/GenBank/DDBJ databases">
        <title>Evolutionary Origins and Diversification of the Mycorrhizal Mutualists.</title>
        <authorList>
            <consortium name="DOE Joint Genome Institute"/>
            <consortium name="Mycorrhizal Genomics Consortium"/>
            <person name="Kohler A."/>
            <person name="Kuo A."/>
            <person name="Nagy L.G."/>
            <person name="Floudas D."/>
            <person name="Copeland A."/>
            <person name="Barry K.W."/>
            <person name="Cichocki N."/>
            <person name="Veneault-Fourrey C."/>
            <person name="LaButti K."/>
            <person name="Lindquist E.A."/>
            <person name="Lipzen A."/>
            <person name="Lundell T."/>
            <person name="Morin E."/>
            <person name="Murat C."/>
            <person name="Riley R."/>
            <person name="Ohm R."/>
            <person name="Sun H."/>
            <person name="Tunlid A."/>
            <person name="Henrissat B."/>
            <person name="Grigoriev I.V."/>
            <person name="Hibbett D.S."/>
            <person name="Martin F."/>
        </authorList>
    </citation>
    <scope>NUCLEOTIDE SEQUENCE [LARGE SCALE GENOMIC DNA]</scope>
    <source>
        <strain evidence="5">Zn</strain>
    </source>
</reference>
<dbReference type="InterPro" id="IPR029063">
    <property type="entry name" value="SAM-dependent_MTases_sf"/>
</dbReference>
<feature type="domain" description="Methyltransferase" evidence="3">
    <location>
        <begin position="76"/>
        <end position="167"/>
    </location>
</feature>
<dbReference type="GO" id="GO:0030798">
    <property type="term" value="F:trans-aconitate 2-methyltransferase activity"/>
    <property type="evidence" value="ECO:0007669"/>
    <property type="project" value="InterPro"/>
</dbReference>
<dbReference type="PANTHER" id="PTHR43861">
    <property type="entry name" value="TRANS-ACONITATE 2-METHYLTRANSFERASE-RELATED"/>
    <property type="match status" value="1"/>
</dbReference>
<gene>
    <name evidence="4" type="ORF">OIDMADRAFT_106225</name>
</gene>
<dbReference type="Proteomes" id="UP000054321">
    <property type="component" value="Unassembled WGS sequence"/>
</dbReference>
<dbReference type="EMBL" id="KN832885">
    <property type="protein sequence ID" value="KIM96170.1"/>
    <property type="molecule type" value="Genomic_DNA"/>
</dbReference>
<dbReference type="Gene3D" id="1.10.150.290">
    <property type="entry name" value="S-adenosyl-L-methionine-dependent methyltransferases"/>
    <property type="match status" value="1"/>
</dbReference>
<dbReference type="GO" id="GO:0032259">
    <property type="term" value="P:methylation"/>
    <property type="evidence" value="ECO:0007669"/>
    <property type="project" value="UniProtKB-KW"/>
</dbReference>
<dbReference type="Gene3D" id="3.40.50.150">
    <property type="entry name" value="Vaccinia Virus protein VP39"/>
    <property type="match status" value="1"/>
</dbReference>
<proteinExistence type="predicted"/>
<dbReference type="CDD" id="cd02440">
    <property type="entry name" value="AdoMet_MTases"/>
    <property type="match status" value="1"/>
</dbReference>
<evidence type="ECO:0000259" key="3">
    <source>
        <dbReference type="Pfam" id="PF13649"/>
    </source>
</evidence>
<dbReference type="Pfam" id="PF13649">
    <property type="entry name" value="Methyltransf_25"/>
    <property type="match status" value="1"/>
</dbReference>
<dbReference type="PANTHER" id="PTHR43861:SF1">
    <property type="entry name" value="TRANS-ACONITATE 2-METHYLTRANSFERASE"/>
    <property type="match status" value="1"/>
</dbReference>
<evidence type="ECO:0000256" key="2">
    <source>
        <dbReference type="ARBA" id="ARBA00022679"/>
    </source>
</evidence>
<evidence type="ECO:0000256" key="1">
    <source>
        <dbReference type="ARBA" id="ARBA00022603"/>
    </source>
</evidence>
<accession>A0A0C3GJ43</accession>
<dbReference type="NCBIfam" id="NF002463">
    <property type="entry name" value="PRK01683.1"/>
    <property type="match status" value="1"/>
</dbReference>
<dbReference type="SUPFAM" id="SSF53335">
    <property type="entry name" value="S-adenosyl-L-methionine-dependent methyltransferases"/>
    <property type="match status" value="1"/>
</dbReference>
<evidence type="ECO:0000313" key="5">
    <source>
        <dbReference type="Proteomes" id="UP000054321"/>
    </source>
</evidence>
<sequence>MSSVVDLRIATISTRPKSIPTQMDHLLQCHPPSRSYRAAAQTKDWSAAQYLKFEEQRTRPARDLLSQVPLSSPKRIIDLGCGPGNSTAIVLNRYPSAHVTGMDSSADMIKTAKAALPQVDFALGDLSSYTPGEPVDLLFSNAVFQWIAHADRIPIMKHLIGSLQPGGVFAFQVPDNYLEPSHKSMRAVAQEGPWAETLAPLKPGLGPFHTPQELYDELKPLCSSVDIWHTYYNHSLPGHEEIVEWVKGTGLRPFVDPLAADQKEGFLKAYLESIRKVYPSSVDGNVLLRYPRLFLVAVRA</sequence>
<keyword evidence="2" id="KW-0808">Transferase</keyword>
<dbReference type="InterPro" id="IPR041698">
    <property type="entry name" value="Methyltransf_25"/>
</dbReference>
<dbReference type="OrthoDB" id="66144at2759"/>
<dbReference type="InterPro" id="IPR023149">
    <property type="entry name" value="Trans_acon_MeTrfase_C"/>
</dbReference>
<keyword evidence="5" id="KW-1185">Reference proteome</keyword>
<dbReference type="STRING" id="913774.A0A0C3GJ43"/>